<keyword evidence="1" id="KW-0732">Signal</keyword>
<dbReference type="EMBL" id="CP066065">
    <property type="protein sequence ID" value="QQC43481.1"/>
    <property type="molecule type" value="Genomic_DNA"/>
</dbReference>
<protein>
    <submittedName>
        <fullName evidence="3">Septum formation family protein</fullName>
    </submittedName>
</protein>
<reference evidence="3 4" key="1">
    <citation type="submission" date="2020-12" db="EMBL/GenBank/DDBJ databases">
        <title>FDA dAtabase for Regulatory Grade micrObial Sequences (FDA-ARGOS): Supporting development and validation of Infectious Disease Dx tests.</title>
        <authorList>
            <person name="Sproer C."/>
            <person name="Gronow S."/>
            <person name="Severitt S."/>
            <person name="Schroder I."/>
            <person name="Tallon L."/>
            <person name="Sadzewicz L."/>
            <person name="Zhao X."/>
            <person name="Boylan J."/>
            <person name="Ott S."/>
            <person name="Bowen H."/>
            <person name="Vavikolanu K."/>
            <person name="Mehta A."/>
            <person name="Aluvathingal J."/>
            <person name="Nadendla S."/>
            <person name="Lowell S."/>
            <person name="Myers T."/>
            <person name="Yan Y."/>
            <person name="Sichtig H."/>
        </authorList>
    </citation>
    <scope>NUCLEOTIDE SEQUENCE [LARGE SCALE GENOMIC DNA]</scope>
    <source>
        <strain evidence="3 4">FDAARGOS_985</strain>
    </source>
</reference>
<dbReference type="AlphaFoldDB" id="A0AAQ0BW29"/>
<feature type="domain" description="Septum formation-related" evidence="2">
    <location>
        <begin position="36"/>
        <end position="132"/>
    </location>
</feature>
<dbReference type="Proteomes" id="UP000595220">
    <property type="component" value="Chromosome"/>
</dbReference>
<keyword evidence="4" id="KW-1185">Reference proteome</keyword>
<evidence type="ECO:0000313" key="3">
    <source>
        <dbReference type="EMBL" id="QQC43481.1"/>
    </source>
</evidence>
<dbReference type="RefSeq" id="WP_070778541.1">
    <property type="nucleotide sequence ID" value="NZ_CP066065.1"/>
</dbReference>
<feature type="signal peptide" evidence="1">
    <location>
        <begin position="1"/>
        <end position="26"/>
    </location>
</feature>
<evidence type="ECO:0000256" key="1">
    <source>
        <dbReference type="SAM" id="SignalP"/>
    </source>
</evidence>
<organism evidence="3 4">
    <name type="scientific">Schaalia meyeri</name>
    <dbReference type="NCBI Taxonomy" id="52773"/>
    <lineage>
        <taxon>Bacteria</taxon>
        <taxon>Bacillati</taxon>
        <taxon>Actinomycetota</taxon>
        <taxon>Actinomycetes</taxon>
        <taxon>Actinomycetales</taxon>
        <taxon>Actinomycetaceae</taxon>
        <taxon>Schaalia</taxon>
    </lineage>
</organism>
<name>A0AAQ0BW29_9ACTO</name>
<evidence type="ECO:0000259" key="2">
    <source>
        <dbReference type="Pfam" id="PF13845"/>
    </source>
</evidence>
<gene>
    <name evidence="3" type="ORF">I6H42_06680</name>
</gene>
<dbReference type="InterPro" id="IPR026004">
    <property type="entry name" value="Septum_form"/>
</dbReference>
<evidence type="ECO:0000313" key="4">
    <source>
        <dbReference type="Proteomes" id="UP000595220"/>
    </source>
</evidence>
<feature type="chain" id="PRO_5043025363" evidence="1">
    <location>
        <begin position="27"/>
        <end position="151"/>
    </location>
</feature>
<proteinExistence type="predicted"/>
<dbReference type="Pfam" id="PF13845">
    <property type="entry name" value="Septum_form"/>
    <property type="match status" value="1"/>
</dbReference>
<sequence length="151" mass="16539">MSHAFPRTLTLAVLAAALGVSLPACSLYPFGNSTSAFNMRVGQCVQLPDDSQVSRLETSECTEAHDGEVFHIAKLTDATLPSEDEMKEKAKDNCTGAFEPYVGKSYEESDLEVTWLYPTTQTWATGDREIICIATSMNEDRLMDSVKDSGM</sequence>
<accession>A0AAQ0BW29</accession>